<feature type="transmembrane region" description="Helical" evidence="7">
    <location>
        <begin position="327"/>
        <end position="344"/>
    </location>
</feature>
<feature type="transmembrane region" description="Helical" evidence="7">
    <location>
        <begin position="350"/>
        <end position="376"/>
    </location>
</feature>
<evidence type="ECO:0000313" key="9">
    <source>
        <dbReference type="Proteomes" id="UP000261080"/>
    </source>
</evidence>
<keyword evidence="2" id="KW-0813">Transport</keyword>
<dbReference type="EMBL" id="QVLX01000006">
    <property type="protein sequence ID" value="RGE86049.1"/>
    <property type="molecule type" value="Genomic_DNA"/>
</dbReference>
<feature type="transmembrane region" description="Helical" evidence="7">
    <location>
        <begin position="78"/>
        <end position="100"/>
    </location>
</feature>
<dbReference type="RefSeq" id="WP_024733835.1">
    <property type="nucleotide sequence ID" value="NZ_BAABYU010000001.1"/>
</dbReference>
<evidence type="ECO:0000256" key="4">
    <source>
        <dbReference type="ARBA" id="ARBA00022692"/>
    </source>
</evidence>
<dbReference type="Pfam" id="PF00375">
    <property type="entry name" value="SDF"/>
    <property type="match status" value="1"/>
</dbReference>
<accession>A0A3E3K0J9</accession>
<keyword evidence="9" id="KW-1185">Reference proteome</keyword>
<feature type="transmembrane region" description="Helical" evidence="7">
    <location>
        <begin position="42"/>
        <end position="66"/>
    </location>
</feature>
<evidence type="ECO:0000256" key="5">
    <source>
        <dbReference type="ARBA" id="ARBA00022989"/>
    </source>
</evidence>
<sequence>MEKKKKFSISLTTQILVATIGGLVFGVIVGPWASNIKFIGDIFLRLIQMSVVLLVMSAVAGAVGGGDGRDVGKMGFHTFKWIIGFTIFSAALGVVLAMLVKPGIGIDLSSAEEVAEATVGSASLQETLTNFVPTNVIQAMAEGSMVPCIVFALFFGVAMGQYTKNTKNRNVADLVLGLNNIITNIIKIVMTIAPIGIFCLLADVAGKTGFDVIKPMFKFLGILLVGDIIQFLVFGPLTAALCKVNLFKMPKKFAKMSMMAITTTSGAICLPTKMEDAVEKFGVSRKVADFTGPITMSMNSCGAAQCYVVAIFFMAQATGIELSPYQMGMAILLSCLMCLGTISVPGGSVIVYTFLASSLGLPMDSIAVLIGIDWFAGMFRTLMNVDVDVMVAMLVACKIGEFDYDVYNEKKTVKY</sequence>
<keyword evidence="6 7" id="KW-0472">Membrane</keyword>
<evidence type="ECO:0000256" key="3">
    <source>
        <dbReference type="ARBA" id="ARBA00022475"/>
    </source>
</evidence>
<protein>
    <submittedName>
        <fullName evidence="8">Dicarboxylate/amino acid:cation symporter</fullName>
    </submittedName>
</protein>
<evidence type="ECO:0000313" key="8">
    <source>
        <dbReference type="EMBL" id="RGE86049.1"/>
    </source>
</evidence>
<dbReference type="AlphaFoldDB" id="A0A3E3K0J9"/>
<organism evidence="8 9">
    <name type="scientific">Sellimonas intestinalis</name>
    <dbReference type="NCBI Taxonomy" id="1653434"/>
    <lineage>
        <taxon>Bacteria</taxon>
        <taxon>Bacillati</taxon>
        <taxon>Bacillota</taxon>
        <taxon>Clostridia</taxon>
        <taxon>Lachnospirales</taxon>
        <taxon>Lachnospiraceae</taxon>
        <taxon>Sellimonas</taxon>
    </lineage>
</organism>
<feature type="transmembrane region" description="Helical" evidence="7">
    <location>
        <begin position="217"/>
        <end position="241"/>
    </location>
</feature>
<evidence type="ECO:0000256" key="7">
    <source>
        <dbReference type="SAM" id="Phobius"/>
    </source>
</evidence>
<comment type="subcellular location">
    <subcellularLocation>
        <location evidence="1">Cell membrane</location>
        <topology evidence="1">Multi-pass membrane protein</topology>
    </subcellularLocation>
</comment>
<dbReference type="SUPFAM" id="SSF118215">
    <property type="entry name" value="Proton glutamate symport protein"/>
    <property type="match status" value="1"/>
</dbReference>
<proteinExistence type="predicted"/>
<dbReference type="PANTHER" id="PTHR42865">
    <property type="entry name" value="PROTON/GLUTAMATE-ASPARTATE SYMPORTER"/>
    <property type="match status" value="1"/>
</dbReference>
<dbReference type="GO" id="GO:0015293">
    <property type="term" value="F:symporter activity"/>
    <property type="evidence" value="ECO:0007669"/>
    <property type="project" value="UniProtKB-KW"/>
</dbReference>
<feature type="transmembrane region" description="Helical" evidence="7">
    <location>
        <begin position="294"/>
        <end position="315"/>
    </location>
</feature>
<evidence type="ECO:0000256" key="2">
    <source>
        <dbReference type="ARBA" id="ARBA00022448"/>
    </source>
</evidence>
<evidence type="ECO:0000256" key="1">
    <source>
        <dbReference type="ARBA" id="ARBA00004651"/>
    </source>
</evidence>
<keyword evidence="5 7" id="KW-1133">Transmembrane helix</keyword>
<evidence type="ECO:0000256" key="6">
    <source>
        <dbReference type="ARBA" id="ARBA00023136"/>
    </source>
</evidence>
<gene>
    <name evidence="8" type="ORF">DW016_11160</name>
</gene>
<dbReference type="InterPro" id="IPR036458">
    <property type="entry name" value="Na:dicarbo_symporter_sf"/>
</dbReference>
<feature type="transmembrane region" description="Helical" evidence="7">
    <location>
        <begin position="7"/>
        <end position="30"/>
    </location>
</feature>
<name>A0A3E3K0J9_9FIRM</name>
<dbReference type="OrthoDB" id="9768885at2"/>
<feature type="transmembrane region" description="Helical" evidence="7">
    <location>
        <begin position="184"/>
        <end position="205"/>
    </location>
</feature>
<comment type="caution">
    <text evidence="8">The sequence shown here is derived from an EMBL/GenBank/DDBJ whole genome shotgun (WGS) entry which is preliminary data.</text>
</comment>
<dbReference type="Gene3D" id="1.10.3860.10">
    <property type="entry name" value="Sodium:dicarboxylate symporter"/>
    <property type="match status" value="1"/>
</dbReference>
<dbReference type="GO" id="GO:0005886">
    <property type="term" value="C:plasma membrane"/>
    <property type="evidence" value="ECO:0007669"/>
    <property type="project" value="UniProtKB-SubCell"/>
</dbReference>
<keyword evidence="4 7" id="KW-0812">Transmembrane</keyword>
<feature type="transmembrane region" description="Helical" evidence="7">
    <location>
        <begin position="144"/>
        <end position="163"/>
    </location>
</feature>
<dbReference type="PANTHER" id="PTHR42865:SF7">
    <property type="entry name" value="PROTON_GLUTAMATE-ASPARTATE SYMPORTER"/>
    <property type="match status" value="1"/>
</dbReference>
<reference evidence="8 9" key="1">
    <citation type="submission" date="2018-08" db="EMBL/GenBank/DDBJ databases">
        <title>A genome reference for cultivated species of the human gut microbiota.</title>
        <authorList>
            <person name="Zou Y."/>
            <person name="Xue W."/>
            <person name="Luo G."/>
        </authorList>
    </citation>
    <scope>NUCLEOTIDE SEQUENCE [LARGE SCALE GENOMIC DNA]</scope>
    <source>
        <strain evidence="8 9">AF37-2AT</strain>
    </source>
</reference>
<dbReference type="GeneID" id="97194230"/>
<dbReference type="InterPro" id="IPR001991">
    <property type="entry name" value="Na-dicarboxylate_symporter"/>
</dbReference>
<dbReference type="Proteomes" id="UP000261080">
    <property type="component" value="Unassembled WGS sequence"/>
</dbReference>
<dbReference type="PRINTS" id="PR00173">
    <property type="entry name" value="EDTRNSPORT"/>
</dbReference>
<keyword evidence="3" id="KW-1003">Cell membrane</keyword>